<sequence length="329" mass="35111">MAKRKRLSPAAPEILGGAPETKAMGVAQTYRRPPAPIAEVSRDAATRAALDEVTQELQSARSEGRFVMRLPLAALEEAHLVRDRITMDEAELGTLMASLRDRGQQMPVEVVDLGHGRYGLISGWRRLTALRRLHAETGEDRFAGILALVRSPEGAPEAYRAMVEENEIRAGLSFYERARIAVQAAGQGVYPDKAAAVAGLFAAAPAPKRSKILAFTHLVEAFDDSLRFPAAIPEHLGLALAGAVQAQEGFADRLAAALRDAASRDAAAERAVLERAVKGQGRAGKSAALPEEIAPGVALQVVRGRLTLSGKGVDAGLAEDLRRWLVARG</sequence>
<accession>A0A4R2PW88</accession>
<organism evidence="3 4">
    <name type="scientific">Rhodovulum marinum</name>
    <dbReference type="NCBI Taxonomy" id="320662"/>
    <lineage>
        <taxon>Bacteria</taxon>
        <taxon>Pseudomonadati</taxon>
        <taxon>Pseudomonadota</taxon>
        <taxon>Alphaproteobacteria</taxon>
        <taxon>Rhodobacterales</taxon>
        <taxon>Paracoccaceae</taxon>
        <taxon>Rhodovulum</taxon>
    </lineage>
</organism>
<dbReference type="InterPro" id="IPR036086">
    <property type="entry name" value="ParB/Sulfiredoxin_sf"/>
</dbReference>
<evidence type="ECO:0000313" key="4">
    <source>
        <dbReference type="Proteomes" id="UP000294835"/>
    </source>
</evidence>
<dbReference type="PANTHER" id="PTHR33375">
    <property type="entry name" value="CHROMOSOME-PARTITIONING PROTEIN PARB-RELATED"/>
    <property type="match status" value="1"/>
</dbReference>
<dbReference type="Gene3D" id="3.90.1530.30">
    <property type="match status" value="1"/>
</dbReference>
<evidence type="ECO:0000259" key="2">
    <source>
        <dbReference type="SMART" id="SM00470"/>
    </source>
</evidence>
<dbReference type="AlphaFoldDB" id="A0A4R2PW88"/>
<dbReference type="RefSeq" id="WP_132464333.1">
    <property type="nucleotide sequence ID" value="NZ_SLXP01000011.1"/>
</dbReference>
<feature type="domain" description="ParB-like N-terminal" evidence="2">
    <location>
        <begin position="68"/>
        <end position="167"/>
    </location>
</feature>
<dbReference type="InterPro" id="IPR003115">
    <property type="entry name" value="ParB_N"/>
</dbReference>
<dbReference type="OrthoDB" id="7812516at2"/>
<protein>
    <submittedName>
        <fullName evidence="3">ParB-like nuclease family protein</fullName>
    </submittedName>
</protein>
<evidence type="ECO:0000313" key="3">
    <source>
        <dbReference type="EMBL" id="TCP39534.1"/>
    </source>
</evidence>
<proteinExistence type="predicted"/>
<feature type="region of interest" description="Disordered" evidence="1">
    <location>
        <begin position="1"/>
        <end position="20"/>
    </location>
</feature>
<keyword evidence="4" id="KW-1185">Reference proteome</keyword>
<dbReference type="Pfam" id="PF02195">
    <property type="entry name" value="ParB_N"/>
    <property type="match status" value="1"/>
</dbReference>
<dbReference type="SUPFAM" id="SSF110849">
    <property type="entry name" value="ParB/Sulfiredoxin"/>
    <property type="match status" value="1"/>
</dbReference>
<reference evidence="3 4" key="1">
    <citation type="submission" date="2019-03" db="EMBL/GenBank/DDBJ databases">
        <title>Genomic Encyclopedia of Type Strains, Phase IV (KMG-IV): sequencing the most valuable type-strain genomes for metagenomic binning, comparative biology and taxonomic classification.</title>
        <authorList>
            <person name="Goeker M."/>
        </authorList>
    </citation>
    <scope>NUCLEOTIDE SEQUENCE [LARGE SCALE GENOMIC DNA]</scope>
    <source>
        <strain evidence="3 4">DSM 18063</strain>
    </source>
</reference>
<dbReference type="PANTHER" id="PTHR33375:SF1">
    <property type="entry name" value="CHROMOSOME-PARTITIONING PROTEIN PARB-RELATED"/>
    <property type="match status" value="1"/>
</dbReference>
<dbReference type="EMBL" id="SLXP01000011">
    <property type="protein sequence ID" value="TCP39534.1"/>
    <property type="molecule type" value="Genomic_DNA"/>
</dbReference>
<dbReference type="SMART" id="SM00470">
    <property type="entry name" value="ParB"/>
    <property type="match status" value="1"/>
</dbReference>
<comment type="caution">
    <text evidence="3">The sequence shown here is derived from an EMBL/GenBank/DDBJ whole genome shotgun (WGS) entry which is preliminary data.</text>
</comment>
<dbReference type="GO" id="GO:0005694">
    <property type="term" value="C:chromosome"/>
    <property type="evidence" value="ECO:0007669"/>
    <property type="project" value="TreeGrafter"/>
</dbReference>
<gene>
    <name evidence="3" type="ORF">EV662_11114</name>
</gene>
<dbReference type="Proteomes" id="UP000294835">
    <property type="component" value="Unassembled WGS sequence"/>
</dbReference>
<evidence type="ECO:0000256" key="1">
    <source>
        <dbReference type="SAM" id="MobiDB-lite"/>
    </source>
</evidence>
<dbReference type="GO" id="GO:0007059">
    <property type="term" value="P:chromosome segregation"/>
    <property type="evidence" value="ECO:0007669"/>
    <property type="project" value="TreeGrafter"/>
</dbReference>
<dbReference type="InterPro" id="IPR050336">
    <property type="entry name" value="Chromosome_partition/occlusion"/>
</dbReference>
<name>A0A4R2PW88_9RHOB</name>